<feature type="coiled-coil region" evidence="2">
    <location>
        <begin position="136"/>
        <end position="227"/>
    </location>
</feature>
<comment type="similarity">
    <text evidence="1">Belongs to the membrane fusion protein (MFP) (TC 8.A.1) family.</text>
</comment>
<feature type="domain" description="CusB-like beta-barrel" evidence="5">
    <location>
        <begin position="299"/>
        <end position="366"/>
    </location>
</feature>
<evidence type="ECO:0000259" key="5">
    <source>
        <dbReference type="Pfam" id="PF25954"/>
    </source>
</evidence>
<protein>
    <submittedName>
        <fullName evidence="7">Efflux pump periplasmic linker BepF</fullName>
    </submittedName>
</protein>
<dbReference type="PANTHER" id="PTHR30469">
    <property type="entry name" value="MULTIDRUG RESISTANCE PROTEIN MDTA"/>
    <property type="match status" value="1"/>
</dbReference>
<accession>A0A517VFN7</accession>
<keyword evidence="3" id="KW-0472">Membrane</keyword>
<dbReference type="KEGG" id="gax:Pan161_34840"/>
<dbReference type="SUPFAM" id="SSF111369">
    <property type="entry name" value="HlyD-like secretion proteins"/>
    <property type="match status" value="2"/>
</dbReference>
<dbReference type="Pfam" id="PF25881">
    <property type="entry name" value="HH_YBHG"/>
    <property type="match status" value="1"/>
</dbReference>
<evidence type="ECO:0000259" key="4">
    <source>
        <dbReference type="Pfam" id="PF25881"/>
    </source>
</evidence>
<sequence>MNFSRALSESFFFGNKLTFRQKIASYGKRFVWSVAALLLAVFVGLFWVKPHRVFSTEVTVNEKTQAGIPVDVIELKPVHSFSRKRTYTGKVTAARVSELAFERSGKLFEIVVDEGDQVQEGMVLAQLNTRHLQVMRLKLQAERAAAQAKLDELEAGPRVQTVAVAEAEVRRLNARLKNLQADHDRNQKLLKRNAITSSDYEASQYDVEQQQAQLDAARSRLSELQEGTRKEEIAAQKAVVANLDASLEDNRVDLDDTVLKAPFSGHISKRYADEGTVIFPNVPLFRLVEDQRLEAHIGVPVDMAVNLKRGSQQEVGLNGKNYQSTLKAILPELDPVTRTQEVVLSLSEKAAKQLVPGQVIRIEISEPVEMQGFWLPLSSLARGERGLWSAYAVIAGKEVGENVLEKRQVEVLHTEDNRVLVRGTLKTGDQIVVDGIHKLTGHQRVVIQDRR</sequence>
<dbReference type="EMBL" id="CP036343">
    <property type="protein sequence ID" value="QDT91821.1"/>
    <property type="molecule type" value="Genomic_DNA"/>
</dbReference>
<dbReference type="Gene3D" id="1.10.287.470">
    <property type="entry name" value="Helix hairpin bin"/>
    <property type="match status" value="1"/>
</dbReference>
<reference evidence="7 8" key="1">
    <citation type="submission" date="2019-02" db="EMBL/GenBank/DDBJ databases">
        <title>Deep-cultivation of Planctomycetes and their phenomic and genomic characterization uncovers novel biology.</title>
        <authorList>
            <person name="Wiegand S."/>
            <person name="Jogler M."/>
            <person name="Boedeker C."/>
            <person name="Pinto D."/>
            <person name="Vollmers J."/>
            <person name="Rivas-Marin E."/>
            <person name="Kohn T."/>
            <person name="Peeters S.H."/>
            <person name="Heuer A."/>
            <person name="Rast P."/>
            <person name="Oberbeckmann S."/>
            <person name="Bunk B."/>
            <person name="Jeske O."/>
            <person name="Meyerdierks A."/>
            <person name="Storesund J.E."/>
            <person name="Kallscheuer N."/>
            <person name="Luecker S."/>
            <person name="Lage O.M."/>
            <person name="Pohl T."/>
            <person name="Merkel B.J."/>
            <person name="Hornburger P."/>
            <person name="Mueller R.-W."/>
            <person name="Bruemmer F."/>
            <person name="Labrenz M."/>
            <person name="Spormann A.M."/>
            <person name="Op den Camp H."/>
            <person name="Overmann J."/>
            <person name="Amann R."/>
            <person name="Jetten M.S.M."/>
            <person name="Mascher T."/>
            <person name="Medema M.H."/>
            <person name="Devos D.P."/>
            <person name="Kaster A.-K."/>
            <person name="Ovreas L."/>
            <person name="Rohde M."/>
            <person name="Galperin M.Y."/>
            <person name="Jogler C."/>
        </authorList>
    </citation>
    <scope>NUCLEOTIDE SEQUENCE [LARGE SCALE GENOMIC DNA]</scope>
    <source>
        <strain evidence="7 8">Pan161</strain>
    </source>
</reference>
<dbReference type="GO" id="GO:0015562">
    <property type="term" value="F:efflux transmembrane transporter activity"/>
    <property type="evidence" value="ECO:0007669"/>
    <property type="project" value="TreeGrafter"/>
</dbReference>
<dbReference type="Gene3D" id="2.40.420.20">
    <property type="match status" value="1"/>
</dbReference>
<dbReference type="AlphaFoldDB" id="A0A517VFN7"/>
<keyword evidence="3" id="KW-0812">Transmembrane</keyword>
<dbReference type="Pfam" id="PF25954">
    <property type="entry name" value="Beta-barrel_RND_2"/>
    <property type="match status" value="1"/>
</dbReference>
<name>A0A517VFN7_9PLAN</name>
<dbReference type="NCBIfam" id="TIGR01730">
    <property type="entry name" value="RND_mfp"/>
    <property type="match status" value="1"/>
</dbReference>
<dbReference type="PANTHER" id="PTHR30469:SF15">
    <property type="entry name" value="HLYD FAMILY OF SECRETION PROTEINS"/>
    <property type="match status" value="1"/>
</dbReference>
<feature type="domain" description="Multidrug resistance protein MdtA-like C-terminal permuted SH3" evidence="6">
    <location>
        <begin position="376"/>
        <end position="437"/>
    </location>
</feature>
<dbReference type="Pfam" id="PF25967">
    <property type="entry name" value="RND-MFP_C"/>
    <property type="match status" value="1"/>
</dbReference>
<evidence type="ECO:0000313" key="8">
    <source>
        <dbReference type="Proteomes" id="UP000316855"/>
    </source>
</evidence>
<dbReference type="InterPro" id="IPR059052">
    <property type="entry name" value="HH_YbhG-like"/>
</dbReference>
<evidence type="ECO:0000313" key="7">
    <source>
        <dbReference type="EMBL" id="QDT91821.1"/>
    </source>
</evidence>
<keyword evidence="2" id="KW-0175">Coiled coil</keyword>
<feature type="transmembrane region" description="Helical" evidence="3">
    <location>
        <begin position="30"/>
        <end position="48"/>
    </location>
</feature>
<dbReference type="InterPro" id="IPR058792">
    <property type="entry name" value="Beta-barrel_RND_2"/>
</dbReference>
<keyword evidence="3" id="KW-1133">Transmembrane helix</keyword>
<gene>
    <name evidence="7" type="primary">bepF_4</name>
    <name evidence="7" type="ORF">Pan161_34840</name>
</gene>
<feature type="domain" description="YbhG-like alpha-helical hairpin" evidence="4">
    <location>
        <begin position="132"/>
        <end position="256"/>
    </location>
</feature>
<dbReference type="InterPro" id="IPR006143">
    <property type="entry name" value="RND_pump_MFP"/>
</dbReference>
<evidence type="ECO:0000256" key="1">
    <source>
        <dbReference type="ARBA" id="ARBA00009477"/>
    </source>
</evidence>
<evidence type="ECO:0000256" key="3">
    <source>
        <dbReference type="SAM" id="Phobius"/>
    </source>
</evidence>
<keyword evidence="8" id="KW-1185">Reference proteome</keyword>
<evidence type="ECO:0000256" key="2">
    <source>
        <dbReference type="SAM" id="Coils"/>
    </source>
</evidence>
<organism evidence="7 8">
    <name type="scientific">Gimesia algae</name>
    <dbReference type="NCBI Taxonomy" id="2527971"/>
    <lineage>
        <taxon>Bacteria</taxon>
        <taxon>Pseudomonadati</taxon>
        <taxon>Planctomycetota</taxon>
        <taxon>Planctomycetia</taxon>
        <taxon>Planctomycetales</taxon>
        <taxon>Planctomycetaceae</taxon>
        <taxon>Gimesia</taxon>
    </lineage>
</organism>
<dbReference type="InterPro" id="IPR058627">
    <property type="entry name" value="MdtA-like_C"/>
</dbReference>
<dbReference type="Proteomes" id="UP000316855">
    <property type="component" value="Chromosome"/>
</dbReference>
<dbReference type="RefSeq" id="WP_197995363.1">
    <property type="nucleotide sequence ID" value="NZ_CP036343.1"/>
</dbReference>
<evidence type="ECO:0000259" key="6">
    <source>
        <dbReference type="Pfam" id="PF25967"/>
    </source>
</evidence>
<dbReference type="GO" id="GO:1990281">
    <property type="term" value="C:efflux pump complex"/>
    <property type="evidence" value="ECO:0007669"/>
    <property type="project" value="TreeGrafter"/>
</dbReference>
<proteinExistence type="inferred from homology"/>
<dbReference type="Gene3D" id="2.40.50.100">
    <property type="match status" value="1"/>
</dbReference>